<proteinExistence type="predicted"/>
<evidence type="ECO:0000256" key="1">
    <source>
        <dbReference type="SAM" id="MobiDB-lite"/>
    </source>
</evidence>
<reference evidence="2" key="1">
    <citation type="submission" date="2021-04" db="EMBL/GenBank/DDBJ databases">
        <authorList>
            <person name="Tunstrom K."/>
        </authorList>
    </citation>
    <scope>NUCLEOTIDE SEQUENCE</scope>
</reference>
<organism evidence="2 3">
    <name type="scientific">Parnassius apollo</name>
    <name type="common">Apollo butterfly</name>
    <name type="synonym">Papilio apollo</name>
    <dbReference type="NCBI Taxonomy" id="110799"/>
    <lineage>
        <taxon>Eukaryota</taxon>
        <taxon>Metazoa</taxon>
        <taxon>Ecdysozoa</taxon>
        <taxon>Arthropoda</taxon>
        <taxon>Hexapoda</taxon>
        <taxon>Insecta</taxon>
        <taxon>Pterygota</taxon>
        <taxon>Neoptera</taxon>
        <taxon>Endopterygota</taxon>
        <taxon>Lepidoptera</taxon>
        <taxon>Glossata</taxon>
        <taxon>Ditrysia</taxon>
        <taxon>Papilionoidea</taxon>
        <taxon>Papilionidae</taxon>
        <taxon>Parnassiinae</taxon>
        <taxon>Parnassini</taxon>
        <taxon>Parnassius</taxon>
        <taxon>Parnassius</taxon>
    </lineage>
</organism>
<gene>
    <name evidence="2" type="ORF">PAPOLLO_LOCUS16657</name>
</gene>
<feature type="region of interest" description="Disordered" evidence="1">
    <location>
        <begin position="67"/>
        <end position="123"/>
    </location>
</feature>
<dbReference type="AlphaFoldDB" id="A0A8S3XCM3"/>
<evidence type="ECO:0000313" key="2">
    <source>
        <dbReference type="EMBL" id="CAG5017351.1"/>
    </source>
</evidence>
<dbReference type="Proteomes" id="UP000691718">
    <property type="component" value="Unassembled WGS sequence"/>
</dbReference>
<comment type="caution">
    <text evidence="2">The sequence shown here is derived from an EMBL/GenBank/DDBJ whole genome shotgun (WGS) entry which is preliminary data.</text>
</comment>
<dbReference type="OrthoDB" id="8191755at2759"/>
<keyword evidence="3" id="KW-1185">Reference proteome</keyword>
<evidence type="ECO:0000313" key="3">
    <source>
        <dbReference type="Proteomes" id="UP000691718"/>
    </source>
</evidence>
<dbReference type="EMBL" id="CAJQZP010001124">
    <property type="protein sequence ID" value="CAG5017351.1"/>
    <property type="molecule type" value="Genomic_DNA"/>
</dbReference>
<accession>A0A8S3XCM3</accession>
<feature type="compositionally biased region" description="Polar residues" evidence="1">
    <location>
        <begin position="94"/>
        <end position="104"/>
    </location>
</feature>
<protein>
    <submittedName>
        <fullName evidence="2">(apollo) hypothetical protein</fullName>
    </submittedName>
</protein>
<sequence>MWIRNRNRPLSPYDIVELFDRSYLKVQTGEIAENSFRVTGLWPLNKNIFSEIDYLAAQQDAVKDGCTINATPTKSSSESKESSINDARPPDNSLILTETSVTPRQDTEFDPEPPQLPGFLAVL</sequence>
<name>A0A8S3XCM3_PARAO</name>